<dbReference type="Proteomes" id="UP000015104">
    <property type="component" value="Unassembled WGS sequence"/>
</dbReference>
<dbReference type="AlphaFoldDB" id="T1KKA4"/>
<dbReference type="EMBL" id="CAEY01000175">
    <property type="status" value="NOT_ANNOTATED_CDS"/>
    <property type="molecule type" value="Genomic_DNA"/>
</dbReference>
<organism evidence="1 2">
    <name type="scientific">Tetranychus urticae</name>
    <name type="common">Two-spotted spider mite</name>
    <dbReference type="NCBI Taxonomy" id="32264"/>
    <lineage>
        <taxon>Eukaryota</taxon>
        <taxon>Metazoa</taxon>
        <taxon>Ecdysozoa</taxon>
        <taxon>Arthropoda</taxon>
        <taxon>Chelicerata</taxon>
        <taxon>Arachnida</taxon>
        <taxon>Acari</taxon>
        <taxon>Acariformes</taxon>
        <taxon>Trombidiformes</taxon>
        <taxon>Prostigmata</taxon>
        <taxon>Eleutherengona</taxon>
        <taxon>Raphignathae</taxon>
        <taxon>Tetranychoidea</taxon>
        <taxon>Tetranychidae</taxon>
        <taxon>Tetranychus</taxon>
    </lineage>
</organism>
<reference evidence="2" key="1">
    <citation type="submission" date="2011-08" db="EMBL/GenBank/DDBJ databases">
        <authorList>
            <person name="Rombauts S."/>
        </authorList>
    </citation>
    <scope>NUCLEOTIDE SEQUENCE</scope>
    <source>
        <strain evidence="2">London</strain>
    </source>
</reference>
<reference evidence="1" key="2">
    <citation type="submission" date="2015-06" db="UniProtKB">
        <authorList>
            <consortium name="EnsemblMetazoa"/>
        </authorList>
    </citation>
    <scope>IDENTIFICATION</scope>
</reference>
<sequence>MVLNIKPYLNISIHELRKFKR</sequence>
<evidence type="ECO:0000313" key="1">
    <source>
        <dbReference type="EnsemblMetazoa" id="tetur13g02980.1"/>
    </source>
</evidence>
<dbReference type="HOGENOM" id="CLU_3427047_0_0_1"/>
<name>T1KKA4_TETUR</name>
<protein>
    <submittedName>
        <fullName evidence="1">Uncharacterized protein</fullName>
    </submittedName>
</protein>
<proteinExistence type="predicted"/>
<dbReference type="EnsemblMetazoa" id="tetur13g02980.1">
    <property type="protein sequence ID" value="tetur13g02980.1"/>
    <property type="gene ID" value="tetur13g02980"/>
</dbReference>
<keyword evidence="2" id="KW-1185">Reference proteome</keyword>
<evidence type="ECO:0000313" key="2">
    <source>
        <dbReference type="Proteomes" id="UP000015104"/>
    </source>
</evidence>
<accession>T1KKA4</accession>